<reference evidence="3 4" key="1">
    <citation type="submission" date="2016-10" db="EMBL/GenBank/DDBJ databases">
        <authorList>
            <person name="Varghese N."/>
            <person name="Submissions S."/>
        </authorList>
    </citation>
    <scope>NUCLEOTIDE SEQUENCE [LARGE SCALE GENOMIC DNA]</scope>
    <source>
        <strain evidence="3 4">DSM 5563</strain>
    </source>
</reference>
<dbReference type="PANTHER" id="PTHR15032">
    <property type="entry name" value="N-ACYL-PHOSPHATIDYLETHANOLAMINE-HYDROLYZING PHOSPHOLIPASE D"/>
    <property type="match status" value="1"/>
</dbReference>
<dbReference type="Proteomes" id="UP000226420">
    <property type="component" value="Unassembled WGS sequence"/>
</dbReference>
<dbReference type="PANTHER" id="PTHR15032:SF4">
    <property type="entry name" value="N-ACYL-PHOSPHATIDYLETHANOLAMINE-HYDROLYZING PHOSPHOLIPASE D"/>
    <property type="match status" value="1"/>
</dbReference>
<dbReference type="InterPro" id="IPR024884">
    <property type="entry name" value="NAPE-PLD"/>
</dbReference>
<accession>A0AAJ5BIK1</accession>
<dbReference type="PIRSF" id="PIRSF038896">
    <property type="entry name" value="NAPE-PLD"/>
    <property type="match status" value="1"/>
</dbReference>
<dbReference type="Pfam" id="PF12706">
    <property type="entry name" value="Lactamase_B_2"/>
    <property type="match status" value="1"/>
</dbReference>
<dbReference type="SUPFAM" id="SSF56281">
    <property type="entry name" value="Metallo-hydrolase/oxidoreductase"/>
    <property type="match status" value="1"/>
</dbReference>
<evidence type="ECO:0000313" key="3">
    <source>
        <dbReference type="EMBL" id="SFD39049.1"/>
    </source>
</evidence>
<dbReference type="GO" id="GO:0008270">
    <property type="term" value="F:zinc ion binding"/>
    <property type="evidence" value="ECO:0007669"/>
    <property type="project" value="InterPro"/>
</dbReference>
<dbReference type="RefSeq" id="WP_074824723.1">
    <property type="nucleotide sequence ID" value="NZ_FOLW01000016.1"/>
</dbReference>
<sequence>MPKANPYYDPSKNHHTPTGFCNPGYPESHSPEMVKRWQRERKEQHLPHPPDAGYPGFIDQWWQPADFNMPGNAVWWLGHATLLYQINGMHILTDPVFSLRVSPVSFYGPKRLTDVPAKINRLPPIDVVLISHNHYDHLDLPSLRRLIKHSPQVRFIVPLGLKKLVEKQGAVRVDELDWWDSLVIDGVTFTSVPARHWSVRTLWDQNQTLWCGWMISANARNYYFSGDTAYSPILLEIAQRFQSIEMAALPIGAYAPRWMMEAHHINPQEAVRLHRELACKQSFAIHWGVFELADESLDEPPMELHRALKQQGVSEQEFQLIKLGARLAL</sequence>
<dbReference type="AlphaFoldDB" id="A0AAJ5BIK1"/>
<dbReference type="EMBL" id="FOLW01000016">
    <property type="protein sequence ID" value="SFD39049.1"/>
    <property type="molecule type" value="Genomic_DNA"/>
</dbReference>
<dbReference type="InterPro" id="IPR036866">
    <property type="entry name" value="RibonucZ/Hydroxyglut_hydro"/>
</dbReference>
<protein>
    <submittedName>
        <fullName evidence="3">L-ascorbate metabolism protein UlaG, beta-lactamase superfamily</fullName>
    </submittedName>
</protein>
<evidence type="ECO:0000313" key="4">
    <source>
        <dbReference type="Proteomes" id="UP000226420"/>
    </source>
</evidence>
<dbReference type="GO" id="GO:0070290">
    <property type="term" value="F:N-acylphosphatidylethanolamine-specific phospholipase D activity"/>
    <property type="evidence" value="ECO:0007669"/>
    <property type="project" value="InterPro"/>
</dbReference>
<dbReference type="InterPro" id="IPR001279">
    <property type="entry name" value="Metallo-B-lactamas"/>
</dbReference>
<dbReference type="GO" id="GO:0005737">
    <property type="term" value="C:cytoplasm"/>
    <property type="evidence" value="ECO:0007669"/>
    <property type="project" value="TreeGrafter"/>
</dbReference>
<evidence type="ECO:0000256" key="1">
    <source>
        <dbReference type="SAM" id="MobiDB-lite"/>
    </source>
</evidence>
<comment type="caution">
    <text evidence="3">The sequence shown here is derived from an EMBL/GenBank/DDBJ whole genome shotgun (WGS) entry which is preliminary data.</text>
</comment>
<evidence type="ECO:0000259" key="2">
    <source>
        <dbReference type="Pfam" id="PF12706"/>
    </source>
</evidence>
<feature type="compositionally biased region" description="Basic and acidic residues" evidence="1">
    <location>
        <begin position="29"/>
        <end position="48"/>
    </location>
</feature>
<gene>
    <name evidence="3" type="ORF">SAMN02745723_1163</name>
</gene>
<name>A0AAJ5BIK1_9GAMM</name>
<organism evidence="3 4">
    <name type="scientific">Pragia fontium DSM 5563 = ATCC 49100</name>
    <dbReference type="NCBI Taxonomy" id="1122977"/>
    <lineage>
        <taxon>Bacteria</taxon>
        <taxon>Pseudomonadati</taxon>
        <taxon>Pseudomonadota</taxon>
        <taxon>Gammaproteobacteria</taxon>
        <taxon>Enterobacterales</taxon>
        <taxon>Budviciaceae</taxon>
        <taxon>Pragia</taxon>
    </lineage>
</organism>
<feature type="region of interest" description="Disordered" evidence="1">
    <location>
        <begin position="1"/>
        <end position="49"/>
    </location>
</feature>
<feature type="domain" description="Metallo-beta-lactamase" evidence="2">
    <location>
        <begin position="91"/>
        <end position="287"/>
    </location>
</feature>
<proteinExistence type="predicted"/>
<dbReference type="Gene3D" id="3.60.15.10">
    <property type="entry name" value="Ribonuclease Z/Hydroxyacylglutathione hydrolase-like"/>
    <property type="match status" value="1"/>
</dbReference>